<comment type="caution">
    <text evidence="4">The sequence shown here is derived from an EMBL/GenBank/DDBJ whole genome shotgun (WGS) entry which is preliminary data.</text>
</comment>
<dbReference type="Pfam" id="PF00300">
    <property type="entry name" value="His_Phos_1"/>
    <property type="match status" value="2"/>
</dbReference>
<dbReference type="Proteomes" id="UP000269289">
    <property type="component" value="Unassembled WGS sequence"/>
</dbReference>
<dbReference type="GO" id="GO:0004331">
    <property type="term" value="F:fructose-2,6-bisphosphate 2-phosphatase activity"/>
    <property type="evidence" value="ECO:0007669"/>
    <property type="project" value="TreeGrafter"/>
</dbReference>
<feature type="signal peptide" evidence="3">
    <location>
        <begin position="1"/>
        <end position="18"/>
    </location>
</feature>
<dbReference type="Gene3D" id="3.40.50.1240">
    <property type="entry name" value="Phosphoglycerate mutase-like"/>
    <property type="match status" value="1"/>
</dbReference>
<sequence length="276" mass="28085">MRARGPVVLGVAAVLALAGCGDGGGSAPPDPSTSTAAPTAAAADIEDVVVRVHLVRHGETVQNAKGILAGWADAPLTPDGVEVAAQAGEGLADTAFVAAWSSDLQRTQETARGILAAHPDAPDLQLDPGLREWWFGGFEGDLAADVFDPLLEPVGLTGDDLYRDMPGSLARLGDGRVGALADLVAAGDESGLAETGDEIEARVSAALDRVVADAAAQGGGDVLVVTHGLAILSMLDVVGDEEVERTAPGNVSRTTLTWQDGVWTVDGFDDTGHLVS</sequence>
<dbReference type="PANTHER" id="PTHR46517">
    <property type="entry name" value="FRUCTOSE-2,6-BISPHOSPHATASE TIGAR"/>
    <property type="match status" value="1"/>
</dbReference>
<evidence type="ECO:0000256" key="1">
    <source>
        <dbReference type="ARBA" id="ARBA00022801"/>
    </source>
</evidence>
<dbReference type="OrthoDB" id="4131070at2"/>
<dbReference type="RefSeq" id="WP_122149683.1">
    <property type="nucleotide sequence ID" value="NZ_RFFI01000063.1"/>
</dbReference>
<proteinExistence type="predicted"/>
<dbReference type="GO" id="GO:0005829">
    <property type="term" value="C:cytosol"/>
    <property type="evidence" value="ECO:0007669"/>
    <property type="project" value="TreeGrafter"/>
</dbReference>
<accession>A0A3M2JFG1</accession>
<dbReference type="GO" id="GO:0045820">
    <property type="term" value="P:negative regulation of glycolytic process"/>
    <property type="evidence" value="ECO:0007669"/>
    <property type="project" value="TreeGrafter"/>
</dbReference>
<dbReference type="EMBL" id="RFFI01000063">
    <property type="protein sequence ID" value="RMI09038.1"/>
    <property type="molecule type" value="Genomic_DNA"/>
</dbReference>
<dbReference type="PROSITE" id="PS00175">
    <property type="entry name" value="PG_MUTASE"/>
    <property type="match status" value="1"/>
</dbReference>
<dbReference type="CDD" id="cd07067">
    <property type="entry name" value="HP_PGM_like"/>
    <property type="match status" value="1"/>
</dbReference>
<name>A0A3M2JFG1_9CELL</name>
<feature type="binding site" evidence="2">
    <location>
        <begin position="56"/>
        <end position="63"/>
    </location>
    <ligand>
        <name>substrate</name>
    </ligand>
</feature>
<dbReference type="InterPro" id="IPR001345">
    <property type="entry name" value="PG/BPGM_mutase_AS"/>
</dbReference>
<organism evidence="4 5">
    <name type="scientific">Cellulomonas triticagri</name>
    <dbReference type="NCBI Taxonomy" id="2483352"/>
    <lineage>
        <taxon>Bacteria</taxon>
        <taxon>Bacillati</taxon>
        <taxon>Actinomycetota</taxon>
        <taxon>Actinomycetes</taxon>
        <taxon>Micrococcales</taxon>
        <taxon>Cellulomonadaceae</taxon>
        <taxon>Cellulomonas</taxon>
    </lineage>
</organism>
<dbReference type="InterPro" id="IPR051695">
    <property type="entry name" value="Phosphoglycerate_Mutase"/>
</dbReference>
<evidence type="ECO:0000256" key="2">
    <source>
        <dbReference type="PIRSR" id="PIRSR613078-2"/>
    </source>
</evidence>
<dbReference type="SUPFAM" id="SSF53254">
    <property type="entry name" value="Phosphoglycerate mutase-like"/>
    <property type="match status" value="1"/>
</dbReference>
<evidence type="ECO:0000313" key="5">
    <source>
        <dbReference type="Proteomes" id="UP000269289"/>
    </source>
</evidence>
<keyword evidence="5" id="KW-1185">Reference proteome</keyword>
<gene>
    <name evidence="4" type="ORF">EBM89_12120</name>
</gene>
<dbReference type="PANTHER" id="PTHR46517:SF1">
    <property type="entry name" value="FRUCTOSE-2,6-BISPHOSPHATASE TIGAR"/>
    <property type="match status" value="1"/>
</dbReference>
<evidence type="ECO:0000256" key="3">
    <source>
        <dbReference type="SAM" id="SignalP"/>
    </source>
</evidence>
<keyword evidence="1" id="KW-0378">Hydrolase</keyword>
<dbReference type="PROSITE" id="PS51257">
    <property type="entry name" value="PROKAR_LIPOPROTEIN"/>
    <property type="match status" value="1"/>
</dbReference>
<feature type="binding site" evidence="2">
    <location>
        <position position="106"/>
    </location>
    <ligand>
        <name>substrate</name>
    </ligand>
</feature>
<reference evidence="4 5" key="1">
    <citation type="submission" date="2018-10" db="EMBL/GenBank/DDBJ databases">
        <title>Isolation, diversity and antifungal activity of actinobacteria from wheat.</title>
        <authorList>
            <person name="Han C."/>
        </authorList>
    </citation>
    <scope>NUCLEOTIDE SEQUENCE [LARGE SCALE GENOMIC DNA]</scope>
    <source>
        <strain evidence="4 5">NEAU-YY56</strain>
    </source>
</reference>
<dbReference type="InterPro" id="IPR013078">
    <property type="entry name" value="His_Pase_superF_clade-1"/>
</dbReference>
<evidence type="ECO:0000313" key="4">
    <source>
        <dbReference type="EMBL" id="RMI09038.1"/>
    </source>
</evidence>
<dbReference type="GO" id="GO:0043456">
    <property type="term" value="P:regulation of pentose-phosphate shunt"/>
    <property type="evidence" value="ECO:0007669"/>
    <property type="project" value="TreeGrafter"/>
</dbReference>
<dbReference type="AlphaFoldDB" id="A0A3M2JFG1"/>
<keyword evidence="3" id="KW-0732">Signal</keyword>
<dbReference type="InterPro" id="IPR029033">
    <property type="entry name" value="His_PPase_superfam"/>
</dbReference>
<protein>
    <submittedName>
        <fullName evidence="4">Histidine phosphatase family protein</fullName>
    </submittedName>
</protein>
<dbReference type="SMART" id="SM00855">
    <property type="entry name" value="PGAM"/>
    <property type="match status" value="1"/>
</dbReference>
<feature type="chain" id="PRO_5038929846" evidence="3">
    <location>
        <begin position="19"/>
        <end position="276"/>
    </location>
</feature>